<dbReference type="Pfam" id="PF03793">
    <property type="entry name" value="PASTA"/>
    <property type="match status" value="4"/>
</dbReference>
<dbReference type="SUPFAM" id="SSF56112">
    <property type="entry name" value="Protein kinase-like (PK-like)"/>
    <property type="match status" value="1"/>
</dbReference>
<dbReference type="Proteomes" id="UP000317484">
    <property type="component" value="Unassembled WGS sequence"/>
</dbReference>
<evidence type="ECO:0000313" key="14">
    <source>
        <dbReference type="Proteomes" id="UP000317484"/>
    </source>
</evidence>
<evidence type="ECO:0000256" key="4">
    <source>
        <dbReference type="ARBA" id="ARBA00022741"/>
    </source>
</evidence>
<protein>
    <recommendedName>
        <fullName evidence="1">non-specific serine/threonine protein kinase</fullName>
        <ecNumber evidence="1">2.7.11.1</ecNumber>
    </recommendedName>
</protein>
<keyword evidence="10" id="KW-1133">Transmembrane helix</keyword>
<feature type="domain" description="PASTA" evidence="12">
    <location>
        <begin position="470"/>
        <end position="532"/>
    </location>
</feature>
<dbReference type="Pfam" id="PF00069">
    <property type="entry name" value="Pkinase"/>
    <property type="match status" value="1"/>
</dbReference>
<dbReference type="PROSITE" id="PS51178">
    <property type="entry name" value="PASTA"/>
    <property type="match status" value="4"/>
</dbReference>
<dbReference type="FunFam" id="3.30.200.20:FF:000035">
    <property type="entry name" value="Serine/threonine protein kinase Stk1"/>
    <property type="match status" value="1"/>
</dbReference>
<evidence type="ECO:0000256" key="7">
    <source>
        <dbReference type="ARBA" id="ARBA00047899"/>
    </source>
</evidence>
<dbReference type="PANTHER" id="PTHR43289">
    <property type="entry name" value="MITOGEN-ACTIVATED PROTEIN KINASE KINASE KINASE 20-RELATED"/>
    <property type="match status" value="1"/>
</dbReference>
<dbReference type="Gene3D" id="3.30.10.20">
    <property type="match status" value="4"/>
</dbReference>
<dbReference type="SUPFAM" id="SSF54184">
    <property type="entry name" value="Penicillin-binding protein 2x (pbp-2x), c-terminal domain"/>
    <property type="match status" value="1"/>
</dbReference>
<dbReference type="PROSITE" id="PS50011">
    <property type="entry name" value="PROTEIN_KINASE_DOM"/>
    <property type="match status" value="1"/>
</dbReference>
<keyword evidence="14" id="KW-1185">Reference proteome</keyword>
<reference evidence="13 14" key="1">
    <citation type="submission" date="2017-05" db="EMBL/GenBank/DDBJ databases">
        <authorList>
            <person name="Varghese N."/>
            <person name="Submissions S."/>
        </authorList>
    </citation>
    <scope>NUCLEOTIDE SEQUENCE [LARGE SCALE GENOMIC DNA]</scope>
    <source>
        <strain evidence="13 14">DSM 46834</strain>
    </source>
</reference>
<evidence type="ECO:0000256" key="1">
    <source>
        <dbReference type="ARBA" id="ARBA00012513"/>
    </source>
</evidence>
<dbReference type="CDD" id="cd14014">
    <property type="entry name" value="STKc_PknB_like"/>
    <property type="match status" value="1"/>
</dbReference>
<dbReference type="PROSITE" id="PS00108">
    <property type="entry name" value="PROTEIN_KINASE_ST"/>
    <property type="match status" value="1"/>
</dbReference>
<organism evidence="13 14">
    <name type="scientific">Geodermatophilus aquaeductus</name>
    <dbReference type="NCBI Taxonomy" id="1564161"/>
    <lineage>
        <taxon>Bacteria</taxon>
        <taxon>Bacillati</taxon>
        <taxon>Actinomycetota</taxon>
        <taxon>Actinomycetes</taxon>
        <taxon>Geodermatophilales</taxon>
        <taxon>Geodermatophilaceae</taxon>
        <taxon>Geodermatophilus</taxon>
    </lineage>
</organism>
<name>A0A521DK65_9ACTN</name>
<dbReference type="SMART" id="SM00740">
    <property type="entry name" value="PASTA"/>
    <property type="match status" value="4"/>
</dbReference>
<feature type="domain" description="PASTA" evidence="12">
    <location>
        <begin position="600"/>
        <end position="662"/>
    </location>
</feature>
<accession>A0A521DK65</accession>
<dbReference type="Gene3D" id="3.30.200.20">
    <property type="entry name" value="Phosphorylase Kinase, domain 1"/>
    <property type="match status" value="1"/>
</dbReference>
<dbReference type="NCBIfam" id="NF033483">
    <property type="entry name" value="PknB_PASTA_kin"/>
    <property type="match status" value="1"/>
</dbReference>
<dbReference type="InterPro" id="IPR011009">
    <property type="entry name" value="Kinase-like_dom_sf"/>
</dbReference>
<evidence type="ECO:0000256" key="6">
    <source>
        <dbReference type="ARBA" id="ARBA00022840"/>
    </source>
</evidence>
<dbReference type="Gene3D" id="1.10.510.10">
    <property type="entry name" value="Transferase(Phosphotransferase) domain 1"/>
    <property type="match status" value="1"/>
</dbReference>
<dbReference type="GO" id="GO:0045717">
    <property type="term" value="P:negative regulation of fatty acid biosynthetic process"/>
    <property type="evidence" value="ECO:0007669"/>
    <property type="project" value="UniProtKB-ARBA"/>
</dbReference>
<dbReference type="SMART" id="SM00220">
    <property type="entry name" value="S_TKc"/>
    <property type="match status" value="1"/>
</dbReference>
<evidence type="ECO:0000256" key="9">
    <source>
        <dbReference type="SAM" id="MobiDB-lite"/>
    </source>
</evidence>
<feature type="region of interest" description="Disordered" evidence="9">
    <location>
        <begin position="289"/>
        <end position="367"/>
    </location>
</feature>
<evidence type="ECO:0000256" key="8">
    <source>
        <dbReference type="ARBA" id="ARBA00048679"/>
    </source>
</evidence>
<dbReference type="InterPro" id="IPR000719">
    <property type="entry name" value="Prot_kinase_dom"/>
</dbReference>
<dbReference type="InterPro" id="IPR005543">
    <property type="entry name" value="PASTA_dom"/>
</dbReference>
<feature type="transmembrane region" description="Helical" evidence="10">
    <location>
        <begin position="377"/>
        <end position="397"/>
    </location>
</feature>
<proteinExistence type="predicted"/>
<dbReference type="PANTHER" id="PTHR43289:SF34">
    <property type="entry name" value="SERINE_THREONINE-PROTEIN KINASE YBDM-RELATED"/>
    <property type="match status" value="1"/>
</dbReference>
<evidence type="ECO:0000256" key="10">
    <source>
        <dbReference type="SAM" id="Phobius"/>
    </source>
</evidence>
<keyword evidence="5 13" id="KW-0418">Kinase</keyword>
<dbReference type="EC" id="2.7.11.1" evidence="1"/>
<evidence type="ECO:0000256" key="5">
    <source>
        <dbReference type="ARBA" id="ARBA00022777"/>
    </source>
</evidence>
<gene>
    <name evidence="13" type="ORF">SAMN06273567_103281</name>
</gene>
<keyword evidence="4" id="KW-0547">Nucleotide-binding</keyword>
<feature type="domain" description="PASTA" evidence="12">
    <location>
        <begin position="397"/>
        <end position="464"/>
    </location>
</feature>
<dbReference type="GO" id="GO:0005524">
    <property type="term" value="F:ATP binding"/>
    <property type="evidence" value="ECO:0007669"/>
    <property type="project" value="UniProtKB-KW"/>
</dbReference>
<feature type="domain" description="Protein kinase" evidence="11">
    <location>
        <begin position="20"/>
        <end position="281"/>
    </location>
</feature>
<comment type="catalytic activity">
    <reaction evidence="7">
        <text>L-threonyl-[protein] + ATP = O-phospho-L-threonyl-[protein] + ADP + H(+)</text>
        <dbReference type="Rhea" id="RHEA:46608"/>
        <dbReference type="Rhea" id="RHEA-COMP:11060"/>
        <dbReference type="Rhea" id="RHEA-COMP:11605"/>
        <dbReference type="ChEBI" id="CHEBI:15378"/>
        <dbReference type="ChEBI" id="CHEBI:30013"/>
        <dbReference type="ChEBI" id="CHEBI:30616"/>
        <dbReference type="ChEBI" id="CHEBI:61977"/>
        <dbReference type="ChEBI" id="CHEBI:456216"/>
        <dbReference type="EC" id="2.7.11.1"/>
    </reaction>
</comment>
<dbReference type="GO" id="GO:0004674">
    <property type="term" value="F:protein serine/threonine kinase activity"/>
    <property type="evidence" value="ECO:0007669"/>
    <property type="project" value="UniProtKB-KW"/>
</dbReference>
<comment type="catalytic activity">
    <reaction evidence="8">
        <text>L-seryl-[protein] + ATP = O-phospho-L-seryl-[protein] + ADP + H(+)</text>
        <dbReference type="Rhea" id="RHEA:17989"/>
        <dbReference type="Rhea" id="RHEA-COMP:9863"/>
        <dbReference type="Rhea" id="RHEA-COMP:11604"/>
        <dbReference type="ChEBI" id="CHEBI:15378"/>
        <dbReference type="ChEBI" id="CHEBI:29999"/>
        <dbReference type="ChEBI" id="CHEBI:30616"/>
        <dbReference type="ChEBI" id="CHEBI:83421"/>
        <dbReference type="ChEBI" id="CHEBI:456216"/>
        <dbReference type="EC" id="2.7.11.1"/>
    </reaction>
</comment>
<sequence length="663" mass="69555">MPVDTAVTDPVVGLVLEGRYRLEERLARGGMSTVYAATDLRLHRTVAVKVMAEHLAHDPTFVDRFTREARAAAMLSHPNVVSVSDQGADQGLVFLVMELVRGRTLRDLLQARGRLTVAEAFAVLEPVLAGLSAAHRAGIVHRDVKPENVLIGHDGTVKVADFGLARALTGTGQTSHTGGVLIGTVAYLSPEQLERGRADARSDVYAAGLVLFEMLTGHPPYGGDTPLAVAYQHVHHDVPLPSAEAPTVPWQVDELVKRTTRREPAVRPLDAGAFLADLEDVRSDLGLARVPVPTGRSSAGPATIRPTNRPPRRHPSDPGEGSDPGTEVLGGRSSRTGRTSLLPAVGTGSTADVGGRRPVPPHRSGVAPHIRRRRARLALAVVLLLAVTIGAVGWWMGSGRWTEVPSLVGSDRAAAVDLLQEAGLDPVFAEEQFSETVPEGVVISADPEGGEAIRNSDVELVVSKGPERFTVPTDLVGQPIEAVREALTDIPVVATEVQDYDDDVPVGSVTGFEPEAGTEVKRGDPVTVYVSRGRAPVAIANVVGQPADAAQANLEAQGFTVARTTGRSADVATGAVMAVSPAPGTEAPFGSEVTIQVSEGVPQVTVPDVSGERAADAIATLEAAGLEVTTSTFITGDRVYRQSPSPGTVVDQGSEVNLLLSFG</sequence>
<evidence type="ECO:0000259" key="11">
    <source>
        <dbReference type="PROSITE" id="PS50011"/>
    </source>
</evidence>
<keyword evidence="10" id="KW-0472">Membrane</keyword>
<dbReference type="InterPro" id="IPR008271">
    <property type="entry name" value="Ser/Thr_kinase_AS"/>
</dbReference>
<keyword evidence="3" id="KW-0808">Transferase</keyword>
<evidence type="ECO:0000256" key="3">
    <source>
        <dbReference type="ARBA" id="ARBA00022679"/>
    </source>
</evidence>
<dbReference type="FunFam" id="1.10.510.10:FF:000021">
    <property type="entry name" value="Serine/threonine protein kinase"/>
    <property type="match status" value="1"/>
</dbReference>
<evidence type="ECO:0000313" key="13">
    <source>
        <dbReference type="EMBL" id="SMO72087.1"/>
    </source>
</evidence>
<dbReference type="AlphaFoldDB" id="A0A521DK65"/>
<evidence type="ECO:0000256" key="2">
    <source>
        <dbReference type="ARBA" id="ARBA00022527"/>
    </source>
</evidence>
<evidence type="ECO:0000259" key="12">
    <source>
        <dbReference type="PROSITE" id="PS51178"/>
    </source>
</evidence>
<keyword evidence="2 13" id="KW-0723">Serine/threonine-protein kinase</keyword>
<feature type="domain" description="PASTA" evidence="12">
    <location>
        <begin position="533"/>
        <end position="599"/>
    </location>
</feature>
<keyword evidence="6" id="KW-0067">ATP-binding</keyword>
<dbReference type="EMBL" id="FXTJ01000003">
    <property type="protein sequence ID" value="SMO72087.1"/>
    <property type="molecule type" value="Genomic_DNA"/>
</dbReference>
<keyword evidence="10" id="KW-0812">Transmembrane</keyword>
<dbReference type="CDD" id="cd06577">
    <property type="entry name" value="PASTA_pknB"/>
    <property type="match status" value="4"/>
</dbReference>